<feature type="compositionally biased region" description="Low complexity" evidence="1">
    <location>
        <begin position="89"/>
        <end position="101"/>
    </location>
</feature>
<gene>
    <name evidence="2" type="ORF">E3N88_00411</name>
</gene>
<evidence type="ECO:0000256" key="1">
    <source>
        <dbReference type="SAM" id="MobiDB-lite"/>
    </source>
</evidence>
<feature type="compositionally biased region" description="Acidic residues" evidence="1">
    <location>
        <begin position="48"/>
        <end position="88"/>
    </location>
</feature>
<dbReference type="EMBL" id="SZYD01000001">
    <property type="protein sequence ID" value="KAD7477275.1"/>
    <property type="molecule type" value="Genomic_DNA"/>
</dbReference>
<protein>
    <submittedName>
        <fullName evidence="2">Uncharacterized protein</fullName>
    </submittedName>
</protein>
<name>A0A5N6PY25_9ASTR</name>
<sequence length="382" mass="43813">MDDHNQLALTTVGFNDRILALKGENLRLAEQVESLKEFTPRIEGSEPVSDDSDKEDEEDEEEEEDSDEEKVDYDSTYDDDDSGDEDDSAGSGSASSSSAGAPTPPTEIRTKTRHDRAAKPPQSQAEEPKEIEEVDAMPVRRILDEKLTMILDAKGIIEHPVSYDKEEGEIIHCLSKEQIAELFKLNPDEVVLDDDVVPISDLPTLEVFDDVDEVILEDLTEEESTKYTSAEEELPTFADLFGLHTEEELSRKIDEKVLKKDSVPPIPTPHTEVYRTKGYKSGGQILSWAYFHDLRCYAVMREKGIQYFRFPHDFKTLPGFEVNQLACLKMLYCEDSGMSSWFARNIQLEYRKRWVNFKPQQPERYYQPEIDDNTRRQKVILK</sequence>
<feature type="region of interest" description="Disordered" evidence="1">
    <location>
        <begin position="34"/>
        <end position="133"/>
    </location>
</feature>
<accession>A0A5N6PY25</accession>
<proteinExistence type="predicted"/>
<dbReference type="AlphaFoldDB" id="A0A5N6PY25"/>
<evidence type="ECO:0000313" key="3">
    <source>
        <dbReference type="Proteomes" id="UP000326396"/>
    </source>
</evidence>
<dbReference type="Proteomes" id="UP000326396">
    <property type="component" value="Linkage Group LG1"/>
</dbReference>
<keyword evidence="3" id="KW-1185">Reference proteome</keyword>
<reference evidence="2 3" key="1">
    <citation type="submission" date="2019-05" db="EMBL/GenBank/DDBJ databases">
        <title>Mikania micrantha, genome provides insights into the molecular mechanism of rapid growth.</title>
        <authorList>
            <person name="Liu B."/>
        </authorList>
    </citation>
    <scope>NUCLEOTIDE SEQUENCE [LARGE SCALE GENOMIC DNA]</scope>
    <source>
        <strain evidence="2">NLD-2019</strain>
        <tissue evidence="2">Leaf</tissue>
    </source>
</reference>
<organism evidence="2 3">
    <name type="scientific">Mikania micrantha</name>
    <name type="common">bitter vine</name>
    <dbReference type="NCBI Taxonomy" id="192012"/>
    <lineage>
        <taxon>Eukaryota</taxon>
        <taxon>Viridiplantae</taxon>
        <taxon>Streptophyta</taxon>
        <taxon>Embryophyta</taxon>
        <taxon>Tracheophyta</taxon>
        <taxon>Spermatophyta</taxon>
        <taxon>Magnoliopsida</taxon>
        <taxon>eudicotyledons</taxon>
        <taxon>Gunneridae</taxon>
        <taxon>Pentapetalae</taxon>
        <taxon>asterids</taxon>
        <taxon>campanulids</taxon>
        <taxon>Asterales</taxon>
        <taxon>Asteraceae</taxon>
        <taxon>Asteroideae</taxon>
        <taxon>Heliantheae alliance</taxon>
        <taxon>Eupatorieae</taxon>
        <taxon>Mikania</taxon>
    </lineage>
</organism>
<feature type="compositionally biased region" description="Basic and acidic residues" evidence="1">
    <location>
        <begin position="34"/>
        <end position="44"/>
    </location>
</feature>
<dbReference type="OrthoDB" id="1782918at2759"/>
<evidence type="ECO:0000313" key="2">
    <source>
        <dbReference type="EMBL" id="KAD7477275.1"/>
    </source>
</evidence>
<comment type="caution">
    <text evidence="2">The sequence shown here is derived from an EMBL/GenBank/DDBJ whole genome shotgun (WGS) entry which is preliminary data.</text>
</comment>